<dbReference type="RefSeq" id="WP_346761350.1">
    <property type="nucleotide sequence ID" value="NZ_JAUJEB010000007.1"/>
</dbReference>
<dbReference type="Proteomes" id="UP001172083">
    <property type="component" value="Unassembled WGS sequence"/>
</dbReference>
<dbReference type="EMBL" id="JAUJEB010000007">
    <property type="protein sequence ID" value="MDN5216016.1"/>
    <property type="molecule type" value="Genomic_DNA"/>
</dbReference>
<dbReference type="InterPro" id="IPR036388">
    <property type="entry name" value="WH-like_DNA-bd_sf"/>
</dbReference>
<name>A0ABT8LFQ6_9BACT</name>
<protein>
    <submittedName>
        <fullName evidence="2">PadR family transcriptional regulator</fullName>
    </submittedName>
</protein>
<organism evidence="2 3">
    <name type="scientific">Agaribacillus aureus</name>
    <dbReference type="NCBI Taxonomy" id="3051825"/>
    <lineage>
        <taxon>Bacteria</taxon>
        <taxon>Pseudomonadati</taxon>
        <taxon>Bacteroidota</taxon>
        <taxon>Cytophagia</taxon>
        <taxon>Cytophagales</taxon>
        <taxon>Splendidivirgaceae</taxon>
        <taxon>Agaribacillus</taxon>
    </lineage>
</organism>
<dbReference type="Gene3D" id="1.10.10.10">
    <property type="entry name" value="Winged helix-like DNA-binding domain superfamily/Winged helix DNA-binding domain"/>
    <property type="match status" value="1"/>
</dbReference>
<dbReference type="InterPro" id="IPR036390">
    <property type="entry name" value="WH_DNA-bd_sf"/>
</dbReference>
<evidence type="ECO:0000313" key="3">
    <source>
        <dbReference type="Proteomes" id="UP001172083"/>
    </source>
</evidence>
<comment type="caution">
    <text evidence="2">The sequence shown here is derived from an EMBL/GenBank/DDBJ whole genome shotgun (WGS) entry which is preliminary data.</text>
</comment>
<dbReference type="InterPro" id="IPR005149">
    <property type="entry name" value="Tscrpt_reg_PadR_N"/>
</dbReference>
<evidence type="ECO:0000259" key="1">
    <source>
        <dbReference type="Pfam" id="PF03551"/>
    </source>
</evidence>
<reference evidence="2" key="1">
    <citation type="submission" date="2023-06" db="EMBL/GenBank/DDBJ databases">
        <title>Genomic of Agaribacillus aureum.</title>
        <authorList>
            <person name="Wang G."/>
        </authorList>
    </citation>
    <scope>NUCLEOTIDE SEQUENCE</scope>
    <source>
        <strain evidence="2">BMA12</strain>
    </source>
</reference>
<sequence>MKGTQLGEFEELVLLTIGILDGEAYGINVADTIYEKTERKVTVSTIHTAMYRLEKKGFVESYYGGASAKRGGRKKRLYRITQYGVRVLAKAREQREQLWHLLPKFKFNYE</sequence>
<dbReference type="Pfam" id="PF03551">
    <property type="entry name" value="PadR"/>
    <property type="match status" value="1"/>
</dbReference>
<dbReference type="SUPFAM" id="SSF46785">
    <property type="entry name" value="Winged helix' DNA-binding domain"/>
    <property type="match status" value="1"/>
</dbReference>
<feature type="domain" description="Transcription regulator PadR N-terminal" evidence="1">
    <location>
        <begin position="21"/>
        <end position="89"/>
    </location>
</feature>
<proteinExistence type="predicted"/>
<gene>
    <name evidence="2" type="ORF">QQ020_28315</name>
</gene>
<keyword evidence="3" id="KW-1185">Reference proteome</keyword>
<accession>A0ABT8LFQ6</accession>
<evidence type="ECO:0000313" key="2">
    <source>
        <dbReference type="EMBL" id="MDN5216016.1"/>
    </source>
</evidence>